<dbReference type="SUPFAM" id="SSF55205">
    <property type="entry name" value="EPT/RTPC-like"/>
    <property type="match status" value="1"/>
</dbReference>
<comment type="catalytic activity">
    <reaction evidence="11 12">
        <text>phosphoenolpyruvate + UDP-N-acetyl-alpha-D-glucosamine = UDP-N-acetyl-3-O-(1-carboxyvinyl)-alpha-D-glucosamine + phosphate</text>
        <dbReference type="Rhea" id="RHEA:18681"/>
        <dbReference type="ChEBI" id="CHEBI:43474"/>
        <dbReference type="ChEBI" id="CHEBI:57705"/>
        <dbReference type="ChEBI" id="CHEBI:58702"/>
        <dbReference type="ChEBI" id="CHEBI:68483"/>
        <dbReference type="EC" id="2.5.1.7"/>
    </reaction>
</comment>
<feature type="modified residue" description="2-(S-cysteinyl)pyruvic acid O-phosphothioketal" evidence="12">
    <location>
        <position position="116"/>
    </location>
</feature>
<feature type="binding site" evidence="12">
    <location>
        <position position="92"/>
    </location>
    <ligand>
        <name>UDP-N-acetyl-alpha-D-glucosamine</name>
        <dbReference type="ChEBI" id="CHEBI:57705"/>
    </ligand>
</feature>
<keyword evidence="6 12" id="KW-0133">Cell shape</keyword>
<keyword evidence="8 12" id="KW-0131">Cell cycle</keyword>
<comment type="pathway">
    <text evidence="2 12">Cell wall biogenesis; peptidoglycan biosynthesis.</text>
</comment>
<dbReference type="EMBL" id="DVND01000040">
    <property type="protein sequence ID" value="HIU48049.1"/>
    <property type="molecule type" value="Genomic_DNA"/>
</dbReference>
<dbReference type="GO" id="GO:0005737">
    <property type="term" value="C:cytoplasm"/>
    <property type="evidence" value="ECO:0007669"/>
    <property type="project" value="UniProtKB-SubCell"/>
</dbReference>
<dbReference type="InterPro" id="IPR013792">
    <property type="entry name" value="RNA3'P_cycl/enolpyr_Trfase_a/b"/>
</dbReference>
<evidence type="ECO:0000256" key="7">
    <source>
        <dbReference type="ARBA" id="ARBA00022984"/>
    </source>
</evidence>
<evidence type="ECO:0000313" key="15">
    <source>
        <dbReference type="Proteomes" id="UP000824111"/>
    </source>
</evidence>
<comment type="function">
    <text evidence="12">Cell wall formation. Adds enolpyruvyl to UDP-N-acetylglucosamine.</text>
</comment>
<proteinExistence type="inferred from homology"/>
<dbReference type="NCBIfam" id="TIGR01072">
    <property type="entry name" value="murA"/>
    <property type="match status" value="1"/>
</dbReference>
<dbReference type="GO" id="GO:0019277">
    <property type="term" value="P:UDP-N-acetylgalactosamine biosynthetic process"/>
    <property type="evidence" value="ECO:0007669"/>
    <property type="project" value="InterPro"/>
</dbReference>
<accession>A0A9D1S5J1</accession>
<comment type="similarity">
    <text evidence="10 12">Belongs to the EPSP synthase family. MurA subfamily.</text>
</comment>
<dbReference type="InterPro" id="IPR005750">
    <property type="entry name" value="UDP_GlcNAc_COvinyl_MurA"/>
</dbReference>
<feature type="binding site" evidence="12">
    <location>
        <position position="305"/>
    </location>
    <ligand>
        <name>UDP-N-acetyl-alpha-D-glucosamine</name>
        <dbReference type="ChEBI" id="CHEBI:57705"/>
    </ligand>
</feature>
<dbReference type="FunFam" id="3.65.10.10:FF:000001">
    <property type="entry name" value="UDP-N-acetylglucosamine 1-carboxyvinyltransferase"/>
    <property type="match status" value="1"/>
</dbReference>
<evidence type="ECO:0000256" key="5">
    <source>
        <dbReference type="ARBA" id="ARBA00022679"/>
    </source>
</evidence>
<organism evidence="14 15">
    <name type="scientific">Candidatus Avimonoglobus intestinipullorum</name>
    <dbReference type="NCBI Taxonomy" id="2840699"/>
    <lineage>
        <taxon>Bacteria</taxon>
        <taxon>Bacillati</taxon>
        <taxon>Bacillota</taxon>
        <taxon>Clostridia</taxon>
        <taxon>Eubacteriales</taxon>
        <taxon>Candidatus Avimonoglobus</taxon>
    </lineage>
</organism>
<dbReference type="GO" id="GO:0051301">
    <property type="term" value="P:cell division"/>
    <property type="evidence" value="ECO:0007669"/>
    <property type="project" value="UniProtKB-KW"/>
</dbReference>
<feature type="binding site" evidence="12">
    <location>
        <position position="327"/>
    </location>
    <ligand>
        <name>UDP-N-acetyl-alpha-D-glucosamine</name>
        <dbReference type="ChEBI" id="CHEBI:57705"/>
    </ligand>
</feature>
<dbReference type="Proteomes" id="UP000824111">
    <property type="component" value="Unassembled WGS sequence"/>
</dbReference>
<feature type="binding site" evidence="12">
    <location>
        <begin position="121"/>
        <end position="125"/>
    </location>
    <ligand>
        <name>UDP-N-acetyl-alpha-D-glucosamine</name>
        <dbReference type="ChEBI" id="CHEBI:57705"/>
    </ligand>
</feature>
<dbReference type="NCBIfam" id="NF006873">
    <property type="entry name" value="PRK09369.1"/>
    <property type="match status" value="1"/>
</dbReference>
<sequence>MSKIIVKNSGALQGEIEVSGSKNSALPIIAACILNEGRNELSGLPDLSDIHIMFSLMESLGARIEFASGKTIVNCEHITNYTTPYELVGKMRGSFLLAGPLLARAGRARIAMPGGCPIGTRPVDLHLKGFAALGADISQGHGYIDLKAKNKLAGAKIYLDFPSVGATENILMAAVTALGETVIENAAVEPEIVDLAEFLNKQGAQIEGAGTDTVRIAGVRELKGTAHQIIPDRIEAGTFMVAFSATRGTGRIKNINFSHVKPVAAKLAEMGVEMRCGPDYIDIDAAKKLTTADIKTLPFPGFPTDMQAPFSVLLSTVEGTGMIVETVFENRFLHVGELKRMGANIRIDGRTSVVEGVKRLSGAQVNALDLRGGAALVLAGMVAKGDTQITGVEHIERGYENLVGKLSKIGAKVYSEK</sequence>
<dbReference type="PANTHER" id="PTHR43783">
    <property type="entry name" value="UDP-N-ACETYLGLUCOSAMINE 1-CARBOXYVINYLTRANSFERASE"/>
    <property type="match status" value="1"/>
</dbReference>
<evidence type="ECO:0000256" key="1">
    <source>
        <dbReference type="ARBA" id="ARBA00004496"/>
    </source>
</evidence>
<dbReference type="InterPro" id="IPR050068">
    <property type="entry name" value="MurA_subfamily"/>
</dbReference>
<evidence type="ECO:0000256" key="4">
    <source>
        <dbReference type="ARBA" id="ARBA00022618"/>
    </source>
</evidence>
<evidence type="ECO:0000256" key="2">
    <source>
        <dbReference type="ARBA" id="ARBA00004752"/>
    </source>
</evidence>
<reference evidence="14" key="2">
    <citation type="journal article" date="2021" name="PeerJ">
        <title>Extensive microbial diversity within the chicken gut microbiome revealed by metagenomics and culture.</title>
        <authorList>
            <person name="Gilroy R."/>
            <person name="Ravi A."/>
            <person name="Getino M."/>
            <person name="Pursley I."/>
            <person name="Horton D.L."/>
            <person name="Alikhan N.F."/>
            <person name="Baker D."/>
            <person name="Gharbi K."/>
            <person name="Hall N."/>
            <person name="Watson M."/>
            <person name="Adriaenssens E.M."/>
            <person name="Foster-Nyarko E."/>
            <person name="Jarju S."/>
            <person name="Secka A."/>
            <person name="Antonio M."/>
            <person name="Oren A."/>
            <person name="Chaudhuri R.R."/>
            <person name="La Ragione R."/>
            <person name="Hildebrand F."/>
            <person name="Pallen M.J."/>
        </authorList>
    </citation>
    <scope>NUCLEOTIDE SEQUENCE</scope>
    <source>
        <strain evidence="14">ChiSjej4B22-9803</strain>
    </source>
</reference>
<dbReference type="GO" id="GO:0071555">
    <property type="term" value="P:cell wall organization"/>
    <property type="evidence" value="ECO:0007669"/>
    <property type="project" value="UniProtKB-KW"/>
</dbReference>
<evidence type="ECO:0000256" key="9">
    <source>
        <dbReference type="ARBA" id="ARBA00023316"/>
    </source>
</evidence>
<gene>
    <name evidence="12 14" type="primary">murA</name>
    <name evidence="14" type="ORF">IAB04_01650</name>
</gene>
<evidence type="ECO:0000256" key="12">
    <source>
        <dbReference type="HAMAP-Rule" id="MF_00111"/>
    </source>
</evidence>
<feature type="active site" description="Proton donor" evidence="12">
    <location>
        <position position="116"/>
    </location>
</feature>
<evidence type="ECO:0000256" key="11">
    <source>
        <dbReference type="ARBA" id="ARBA00047527"/>
    </source>
</evidence>
<evidence type="ECO:0000256" key="3">
    <source>
        <dbReference type="ARBA" id="ARBA00022490"/>
    </source>
</evidence>
<dbReference type="GO" id="GO:0008360">
    <property type="term" value="P:regulation of cell shape"/>
    <property type="evidence" value="ECO:0007669"/>
    <property type="project" value="UniProtKB-KW"/>
</dbReference>
<comment type="caution">
    <text evidence="14">The sequence shown here is derived from an EMBL/GenBank/DDBJ whole genome shotgun (WGS) entry which is preliminary data.</text>
</comment>
<comment type="subcellular location">
    <subcellularLocation>
        <location evidence="1 12">Cytoplasm</location>
    </subcellularLocation>
</comment>
<keyword evidence="7 12" id="KW-0573">Peptidoglycan synthesis</keyword>
<name>A0A9D1S5J1_9FIRM</name>
<comment type="caution">
    <text evidence="12">Lacks conserved residue(s) required for the propagation of feature annotation.</text>
</comment>
<keyword evidence="4 12" id="KW-0132">Cell division</keyword>
<evidence type="ECO:0000256" key="8">
    <source>
        <dbReference type="ARBA" id="ARBA00023306"/>
    </source>
</evidence>
<dbReference type="AlphaFoldDB" id="A0A9D1S5J1"/>
<dbReference type="InterPro" id="IPR036968">
    <property type="entry name" value="Enolpyruvate_Tfrase_sf"/>
</dbReference>
<evidence type="ECO:0000256" key="6">
    <source>
        <dbReference type="ARBA" id="ARBA00022960"/>
    </source>
</evidence>
<feature type="domain" description="Enolpyruvate transferase" evidence="13">
    <location>
        <begin position="7"/>
        <end position="406"/>
    </location>
</feature>
<protein>
    <recommendedName>
        <fullName evidence="12">UDP-N-acetylglucosamine 1-carboxyvinyltransferase</fullName>
        <ecNumber evidence="12">2.5.1.7</ecNumber>
    </recommendedName>
    <alternativeName>
        <fullName evidence="12">Enoylpyruvate transferase</fullName>
    </alternativeName>
    <alternativeName>
        <fullName evidence="12">UDP-N-acetylglucosamine enolpyruvyl transferase</fullName>
        <shortName evidence="12">EPT</shortName>
    </alternativeName>
</protein>
<dbReference type="PANTHER" id="PTHR43783:SF1">
    <property type="entry name" value="UDP-N-ACETYLGLUCOSAMINE 1-CARBOXYVINYLTRANSFERASE"/>
    <property type="match status" value="1"/>
</dbReference>
<feature type="binding site" evidence="12">
    <location>
        <begin position="22"/>
        <end position="23"/>
    </location>
    <ligand>
        <name>phosphoenolpyruvate</name>
        <dbReference type="ChEBI" id="CHEBI:58702"/>
    </ligand>
</feature>
<evidence type="ECO:0000313" key="14">
    <source>
        <dbReference type="EMBL" id="HIU48049.1"/>
    </source>
</evidence>
<dbReference type="CDD" id="cd01555">
    <property type="entry name" value="UdpNAET"/>
    <property type="match status" value="1"/>
</dbReference>
<dbReference type="GO" id="GO:0009252">
    <property type="term" value="P:peptidoglycan biosynthetic process"/>
    <property type="evidence" value="ECO:0007669"/>
    <property type="project" value="UniProtKB-UniRule"/>
</dbReference>
<evidence type="ECO:0000259" key="13">
    <source>
        <dbReference type="Pfam" id="PF00275"/>
    </source>
</evidence>
<keyword evidence="3 12" id="KW-0963">Cytoplasm</keyword>
<keyword evidence="5 12" id="KW-0808">Transferase</keyword>
<dbReference type="Pfam" id="PF00275">
    <property type="entry name" value="EPSP_synthase"/>
    <property type="match status" value="1"/>
</dbReference>
<dbReference type="GO" id="GO:0008760">
    <property type="term" value="F:UDP-N-acetylglucosamine 1-carboxyvinyltransferase activity"/>
    <property type="evidence" value="ECO:0007669"/>
    <property type="project" value="UniProtKB-UniRule"/>
</dbReference>
<reference evidence="14" key="1">
    <citation type="submission" date="2020-10" db="EMBL/GenBank/DDBJ databases">
        <authorList>
            <person name="Gilroy R."/>
        </authorList>
    </citation>
    <scope>NUCLEOTIDE SEQUENCE</scope>
    <source>
        <strain evidence="14">ChiSjej4B22-9803</strain>
    </source>
</reference>
<dbReference type="Gene3D" id="3.65.10.10">
    <property type="entry name" value="Enolpyruvate transferase domain"/>
    <property type="match status" value="2"/>
</dbReference>
<keyword evidence="12" id="KW-0670">Pyruvate</keyword>
<dbReference type="EC" id="2.5.1.7" evidence="12"/>
<dbReference type="InterPro" id="IPR001986">
    <property type="entry name" value="Enolpyruvate_Tfrase_dom"/>
</dbReference>
<dbReference type="HAMAP" id="MF_00111">
    <property type="entry name" value="MurA"/>
    <property type="match status" value="1"/>
</dbReference>
<evidence type="ECO:0000256" key="10">
    <source>
        <dbReference type="ARBA" id="ARBA00038367"/>
    </source>
</evidence>
<keyword evidence="9 12" id="KW-0961">Cell wall biogenesis/degradation</keyword>